<feature type="transmembrane region" description="Helical" evidence="1">
    <location>
        <begin position="98"/>
        <end position="121"/>
    </location>
</feature>
<reference evidence="3" key="1">
    <citation type="submission" date="2022-10" db="EMBL/GenBank/DDBJ databases">
        <title>Genome assembly of Pristionchus species.</title>
        <authorList>
            <person name="Yoshida K."/>
            <person name="Sommer R.J."/>
        </authorList>
    </citation>
    <scope>NUCLEOTIDE SEQUENCE [LARGE SCALE GENOMIC DNA]</scope>
    <source>
        <strain evidence="3">RS5460</strain>
    </source>
</reference>
<comment type="caution">
    <text evidence="2">The sequence shown here is derived from an EMBL/GenBank/DDBJ whole genome shotgun (WGS) entry which is preliminary data.</text>
</comment>
<evidence type="ECO:0000256" key="1">
    <source>
        <dbReference type="SAM" id="Phobius"/>
    </source>
</evidence>
<dbReference type="EMBL" id="BTRK01000006">
    <property type="protein sequence ID" value="GMR62039.1"/>
    <property type="molecule type" value="Genomic_DNA"/>
</dbReference>
<name>A0AAN5IEU7_9BILA</name>
<keyword evidence="1" id="KW-1133">Transmembrane helix</keyword>
<evidence type="ECO:0000313" key="2">
    <source>
        <dbReference type="EMBL" id="GMR62039.1"/>
    </source>
</evidence>
<dbReference type="AlphaFoldDB" id="A0AAN5IEU7"/>
<organism evidence="2 3">
    <name type="scientific">Pristionchus mayeri</name>
    <dbReference type="NCBI Taxonomy" id="1317129"/>
    <lineage>
        <taxon>Eukaryota</taxon>
        <taxon>Metazoa</taxon>
        <taxon>Ecdysozoa</taxon>
        <taxon>Nematoda</taxon>
        <taxon>Chromadorea</taxon>
        <taxon>Rhabditida</taxon>
        <taxon>Rhabditina</taxon>
        <taxon>Diplogasteromorpha</taxon>
        <taxon>Diplogasteroidea</taxon>
        <taxon>Neodiplogasteridae</taxon>
        <taxon>Pristionchus</taxon>
    </lineage>
</organism>
<dbReference type="Proteomes" id="UP001328107">
    <property type="component" value="Unassembled WGS sequence"/>
</dbReference>
<keyword evidence="1" id="KW-0812">Transmembrane</keyword>
<feature type="non-terminal residue" evidence="2">
    <location>
        <position position="1"/>
    </location>
</feature>
<proteinExistence type="predicted"/>
<accession>A0AAN5IEU7</accession>
<gene>
    <name evidence="2" type="ORF">PMAYCL1PPCAC_32234</name>
</gene>
<feature type="non-terminal residue" evidence="2">
    <location>
        <position position="163"/>
    </location>
</feature>
<protein>
    <submittedName>
        <fullName evidence="2">Uncharacterized protein</fullName>
    </submittedName>
</protein>
<keyword evidence="3" id="KW-1185">Reference proteome</keyword>
<keyword evidence="1" id="KW-0472">Membrane</keyword>
<evidence type="ECO:0000313" key="3">
    <source>
        <dbReference type="Proteomes" id="UP001328107"/>
    </source>
</evidence>
<sequence length="163" mass="18360">IILSIPAILFSIAFIQVKRPDIEVPSFKSAVQAHNDRLVNALAEKSQTDNASVIMNEELENLRKVMRGRQVGEKSDFRAVLHVSMGVGDDSLPYRLEWLPILICCSATVSILTVILAVYFTTTVDRFMSEMGTFQKEDDDDISTAQDIVLRKRKIENPHQPVE</sequence>